<dbReference type="Proteomes" id="UP000663846">
    <property type="component" value="Unassembled WGS sequence"/>
</dbReference>
<gene>
    <name evidence="1" type="ORF">RDB_LOCUS6657</name>
</gene>
<dbReference type="EMBL" id="CAJMWS010000037">
    <property type="protein sequence ID" value="CAE6345086.1"/>
    <property type="molecule type" value="Genomic_DNA"/>
</dbReference>
<dbReference type="AlphaFoldDB" id="A0A8H2ZXN1"/>
<accession>A0A8H2ZXN1</accession>
<name>A0A8H2ZXN1_9AGAM</name>
<dbReference type="InterPro" id="IPR035992">
    <property type="entry name" value="Ricin_B-like_lectins"/>
</dbReference>
<evidence type="ECO:0000313" key="2">
    <source>
        <dbReference type="Proteomes" id="UP000663846"/>
    </source>
</evidence>
<dbReference type="SUPFAM" id="SSF50370">
    <property type="entry name" value="Ricin B-like lectins"/>
    <property type="match status" value="1"/>
</dbReference>
<protein>
    <submittedName>
        <fullName evidence="1">Uncharacterized protein</fullName>
    </submittedName>
</protein>
<evidence type="ECO:0000313" key="1">
    <source>
        <dbReference type="EMBL" id="CAE6345086.1"/>
    </source>
</evidence>
<organism evidence="1 2">
    <name type="scientific">Rhizoctonia solani</name>
    <dbReference type="NCBI Taxonomy" id="456999"/>
    <lineage>
        <taxon>Eukaryota</taxon>
        <taxon>Fungi</taxon>
        <taxon>Dikarya</taxon>
        <taxon>Basidiomycota</taxon>
        <taxon>Agaricomycotina</taxon>
        <taxon>Agaricomycetes</taxon>
        <taxon>Cantharellales</taxon>
        <taxon>Ceratobasidiaceae</taxon>
        <taxon>Rhizoctonia</taxon>
    </lineage>
</organism>
<reference evidence="1" key="1">
    <citation type="submission" date="2021-01" db="EMBL/GenBank/DDBJ databases">
        <authorList>
            <person name="Kaushik A."/>
        </authorList>
    </citation>
    <scope>NUCLEOTIDE SEQUENCE</scope>
    <source>
        <strain evidence="1">AG1-1C</strain>
    </source>
</reference>
<dbReference type="Gene3D" id="2.80.10.50">
    <property type="match status" value="1"/>
</dbReference>
<dbReference type="GO" id="GO:0004867">
    <property type="term" value="F:serine-type endopeptidase inhibitor activity"/>
    <property type="evidence" value="ECO:0007669"/>
    <property type="project" value="InterPro"/>
</dbReference>
<sequence length="140" mass="16249">MSLYPGPYGFRNVISSDLWVGVHPSPPDISFPIPLRGVLTQEKLQLERAEEEGRYRFVFYDRYVGYVKDSKNPIQLVSKSESNETEWIIEPGPHGGTWFIRLPDTDQYWTLPPNSEPNTILQLKELSGDKEHQLWQPFSQ</sequence>
<proteinExistence type="predicted"/>
<comment type="caution">
    <text evidence="1">The sequence shown here is derived from an EMBL/GenBank/DDBJ whole genome shotgun (WGS) entry which is preliminary data.</text>
</comment>